<dbReference type="GeneID" id="3719882"/>
<dbReference type="eggNOG" id="ENOG5030WVM">
    <property type="taxonomic scope" value="Bacteria"/>
</dbReference>
<proteinExistence type="predicted"/>
<accession>Q3J3Y0</accession>
<sequence>MAHNPALPDLMRAAQTACLSETANDNEDHALQHLHEDLLDHVVRSDLGIMVNHRYLHALLPGNLTREYIALTNAHFEFMRDRAEAAAAAGDLSGYIFGHERPYRLEALSEAARGGLDMFPEEYWPLVAEVWRDSNNIFQDYDAWRELWTADVPKREFAMSADERGTFAALPESVEVWRGIRCENGMHGMSWTLCRDYGIWFAQRSGARRERPMLIRGMVMKADILAAFDGVEQEIVALPESVSIIGKECLRNEPRMTRPDLLAA</sequence>
<evidence type="ECO:0000313" key="2">
    <source>
        <dbReference type="Proteomes" id="UP000002703"/>
    </source>
</evidence>
<dbReference type="RefSeq" id="WP_011337414.1">
    <property type="nucleotide sequence ID" value="NC_007493.2"/>
</dbReference>
<keyword evidence="2" id="KW-1185">Reference proteome</keyword>
<reference evidence="2" key="1">
    <citation type="submission" date="2005-09" db="EMBL/GenBank/DDBJ databases">
        <title>Complete sequence of chromosome 1 of Rhodobacter sphaeroides 2.4.1.</title>
        <authorList>
            <person name="Copeland A."/>
            <person name="Lucas S."/>
            <person name="Lapidus A."/>
            <person name="Barry K."/>
            <person name="Detter J.C."/>
            <person name="Glavina T."/>
            <person name="Hammon N."/>
            <person name="Israni S."/>
            <person name="Pitluck S."/>
            <person name="Richardson P."/>
            <person name="Mackenzie C."/>
            <person name="Choudhary M."/>
            <person name="Larimer F."/>
            <person name="Hauser L.J."/>
            <person name="Land M."/>
            <person name="Donohue T.J."/>
            <person name="Kaplan S."/>
        </authorList>
    </citation>
    <scope>NUCLEOTIDE SEQUENCE [LARGE SCALE GENOMIC DNA]</scope>
    <source>
        <strain evidence="2">ATCC 17023 / DSM 158 / JCM 6121 / CCUG 31486 / LMG 2827 / NBRC 12203 / NCIMB 8253 / ATH 2.4.1.</strain>
    </source>
</reference>
<organism evidence="1 2">
    <name type="scientific">Cereibacter sphaeroides (strain ATCC 17023 / DSM 158 / JCM 6121 / CCUG 31486 / LMG 2827 / NBRC 12203 / NCIMB 8253 / ATH 2.4.1.)</name>
    <name type="common">Rhodobacter sphaeroides</name>
    <dbReference type="NCBI Taxonomy" id="272943"/>
    <lineage>
        <taxon>Bacteria</taxon>
        <taxon>Pseudomonadati</taxon>
        <taxon>Pseudomonadota</taxon>
        <taxon>Alphaproteobacteria</taxon>
        <taxon>Rhodobacterales</taxon>
        <taxon>Paracoccaceae</taxon>
        <taxon>Cereibacter</taxon>
    </lineage>
</organism>
<dbReference type="STRING" id="272943.RSP_2348"/>
<gene>
    <name evidence="1" type="ORF">RSP_2348</name>
</gene>
<protein>
    <submittedName>
        <fullName evidence="1">Uncharacterized protein</fullName>
    </submittedName>
</protein>
<dbReference type="KEGG" id="rsp:RSP_2348"/>
<dbReference type="EnsemblBacteria" id="ABA78504">
    <property type="protein sequence ID" value="ABA78504"/>
    <property type="gene ID" value="RSP_2348"/>
</dbReference>
<name>Q3J3Y0_CERS4</name>
<evidence type="ECO:0000313" key="1">
    <source>
        <dbReference type="EMBL" id="ABA78504.1"/>
    </source>
</evidence>
<dbReference type="EMBL" id="CP000143">
    <property type="protein sequence ID" value="ABA78504.1"/>
    <property type="molecule type" value="Genomic_DNA"/>
</dbReference>
<dbReference type="PATRIC" id="fig|272943.9.peg.1262"/>
<dbReference type="Proteomes" id="UP000002703">
    <property type="component" value="Chromosome 1"/>
</dbReference>
<dbReference type="OrthoDB" id="5185616at2"/>
<dbReference type="AlphaFoldDB" id="Q3J3Y0"/>